<accession>A0ABN7WEH6</accession>
<name>A0ABN7WEH6_GIGMA</name>
<comment type="caution">
    <text evidence="1">The sequence shown here is derived from an EMBL/GenBank/DDBJ whole genome shotgun (WGS) entry which is preliminary data.</text>
</comment>
<feature type="non-terminal residue" evidence="1">
    <location>
        <position position="1"/>
    </location>
</feature>
<evidence type="ECO:0000313" key="1">
    <source>
        <dbReference type="EMBL" id="CAG8828820.1"/>
    </source>
</evidence>
<organism evidence="1 2">
    <name type="scientific">Gigaspora margarita</name>
    <dbReference type="NCBI Taxonomy" id="4874"/>
    <lineage>
        <taxon>Eukaryota</taxon>
        <taxon>Fungi</taxon>
        <taxon>Fungi incertae sedis</taxon>
        <taxon>Mucoromycota</taxon>
        <taxon>Glomeromycotina</taxon>
        <taxon>Glomeromycetes</taxon>
        <taxon>Diversisporales</taxon>
        <taxon>Gigasporaceae</taxon>
        <taxon>Gigaspora</taxon>
    </lineage>
</organism>
<keyword evidence="2" id="KW-1185">Reference proteome</keyword>
<sequence length="44" mass="4825">SNLNKHEDKKIPRCQGHSAVDKTSVFGALQSNGYLIAQDSLILK</sequence>
<proteinExistence type="predicted"/>
<reference evidence="1 2" key="1">
    <citation type="submission" date="2021-06" db="EMBL/GenBank/DDBJ databases">
        <authorList>
            <person name="Kallberg Y."/>
            <person name="Tangrot J."/>
            <person name="Rosling A."/>
        </authorList>
    </citation>
    <scope>NUCLEOTIDE SEQUENCE [LARGE SCALE GENOMIC DNA]</scope>
    <source>
        <strain evidence="1 2">120-4 pot B 10/14</strain>
    </source>
</reference>
<gene>
    <name evidence="1" type="ORF">GMARGA_LOCUS29817</name>
</gene>
<protein>
    <submittedName>
        <fullName evidence="1">43582_t:CDS:1</fullName>
    </submittedName>
</protein>
<dbReference type="Proteomes" id="UP000789901">
    <property type="component" value="Unassembled WGS sequence"/>
</dbReference>
<evidence type="ECO:0000313" key="2">
    <source>
        <dbReference type="Proteomes" id="UP000789901"/>
    </source>
</evidence>
<dbReference type="EMBL" id="CAJVQB010040806">
    <property type="protein sequence ID" value="CAG8828820.1"/>
    <property type="molecule type" value="Genomic_DNA"/>
</dbReference>